<dbReference type="RefSeq" id="WP_015471113.1">
    <property type="nucleotide sequence ID" value="NC_020813.1"/>
</dbReference>
<keyword evidence="1" id="KW-0732">Signal</keyword>
<keyword evidence="3" id="KW-1185">Reference proteome</keyword>
<gene>
    <name evidence="2" type="ORF">A11Q_2407</name>
</gene>
<evidence type="ECO:0000313" key="2">
    <source>
        <dbReference type="EMBL" id="AGH96623.1"/>
    </source>
</evidence>
<dbReference type="PROSITE" id="PS51257">
    <property type="entry name" value="PROKAR_LIPOPROTEIN"/>
    <property type="match status" value="1"/>
</dbReference>
<dbReference type="EMBL" id="CP003537">
    <property type="protein sequence ID" value="AGH96623.1"/>
    <property type="molecule type" value="Genomic_DNA"/>
</dbReference>
<name>M4VBM9_9BACT</name>
<accession>M4VBM9</accession>
<dbReference type="Proteomes" id="UP000012040">
    <property type="component" value="Chromosome"/>
</dbReference>
<reference evidence="2 3" key="1">
    <citation type="journal article" date="2013" name="ISME J.">
        <title>By their genes ye shall know them: genomic signatures of predatory bacteria.</title>
        <authorList>
            <person name="Pasternak Z."/>
            <person name="Pietrokovski S."/>
            <person name="Rotem O."/>
            <person name="Gophna U."/>
            <person name="Lurie-Weinberger M.N."/>
            <person name="Jurkevitch E."/>
        </authorList>
    </citation>
    <scope>NUCLEOTIDE SEQUENCE [LARGE SCALE GENOMIC DNA]</scope>
    <source>
        <strain evidence="2 3">JSS</strain>
    </source>
</reference>
<dbReference type="PATRIC" id="fig|1184267.3.peg.2438"/>
<feature type="chain" id="PRO_5004060568" description="Lipoprotein" evidence="1">
    <location>
        <begin position="19"/>
        <end position="135"/>
    </location>
</feature>
<organism evidence="2 3">
    <name type="scientific">Pseudobdellovibrio exovorus JSS</name>
    <dbReference type="NCBI Taxonomy" id="1184267"/>
    <lineage>
        <taxon>Bacteria</taxon>
        <taxon>Pseudomonadati</taxon>
        <taxon>Bdellovibrionota</taxon>
        <taxon>Bdellovibrionia</taxon>
        <taxon>Bdellovibrionales</taxon>
        <taxon>Pseudobdellovibrionaceae</taxon>
        <taxon>Pseudobdellovibrio</taxon>
    </lineage>
</organism>
<dbReference type="HOGENOM" id="CLU_1881672_0_0_7"/>
<dbReference type="AlphaFoldDB" id="M4VBM9"/>
<sequence length="135" mass="15313">MKKLFYCVITILTISSCANIDKAMTGSNTMPTQTERTTIVSQFPELSAEQKQQFINGEAWVGMSQEQLKAMWNNEPIKSQKKLTAAGNSEIQLYQLRVGDWKTGIKSKFYKMTFTNGKISELQEVDGDLESMDNR</sequence>
<dbReference type="KEGG" id="bex:A11Q_2407"/>
<evidence type="ECO:0000256" key="1">
    <source>
        <dbReference type="SAM" id="SignalP"/>
    </source>
</evidence>
<feature type="signal peptide" evidence="1">
    <location>
        <begin position="1"/>
        <end position="18"/>
    </location>
</feature>
<evidence type="ECO:0000313" key="3">
    <source>
        <dbReference type="Proteomes" id="UP000012040"/>
    </source>
</evidence>
<evidence type="ECO:0008006" key="4">
    <source>
        <dbReference type="Google" id="ProtNLM"/>
    </source>
</evidence>
<protein>
    <recommendedName>
        <fullName evidence="4">Lipoprotein</fullName>
    </recommendedName>
</protein>
<proteinExistence type="predicted"/>